<accession>A0AAD7JSG4</accession>
<dbReference type="InterPro" id="IPR023780">
    <property type="entry name" value="Chromo_domain"/>
</dbReference>
<evidence type="ECO:0000313" key="6">
    <source>
        <dbReference type="Proteomes" id="UP001215280"/>
    </source>
</evidence>
<keyword evidence="2" id="KW-0539">Nucleus</keyword>
<sequence>MGKRKREEELFMVEVITMARVVDVADQSWEFRVKWAGYDSDQDSWEPESGLKGCQRLLESFWDEVGIDDNQYYPKDYVFEASEQWIESERERLQQELELEAQKQEEAANRKKEEKTAKKTAKRRKQSLGKDTTRIASPSSVSHSGARNSVSSHPVPLPSPSTTTCAPVHPKKKPKIVLSDTESDSDDDQPLANLKKRKISPEGRDGKQTKVSKTGSQDRDKSSGSAASTSKTKPMEANNKGTKSAPPSGHSPTPPVTSLFTPTPSPPPTSPEINLSSRKPKALVKATFPGRTLSAWSSASTAALPKGPTSRPDLFINPGKSSPSPKLPSASATKAAPLPLPKPSAPLPRRKRTTSSTVGTTYSSLPFNDKIGTPTIPAAGKPAAPTTPSAKTTSKLTTSVISPTAKPASATPPIPPHVQRNGSVSSRAMNPPLAAASGSGLSTKQRLAQGALDLAPTNKEVIVRKSNLSGLSFKKNVSLASSTSFSGTPPISAASGASTSRPWVPPPPPPECPPNNSLFKALDVEPFHLPDSAVSMHPKPDAPFPSTLSPESSPVSLSASVDDFLKDIIPTKIAAPLITPAAEKQDGPPQRPRGLKMPLKIQKKWKWTGKLLIDVGNKTDHLCDIVLNELFPPMHDGLRISIAMAATQSMHLLSFHDLVDMSEFLKTCVRMQSLEPMHQLARLGPSTDKDTEALKILARYMTKKNLVSLVPTFIDGALAGHLFLFPPSTNILLRILRVPTDLSSSSPLIAAFLPWQTFPNEYRRPFGILAAPAPPPIPSPLDWKKNMLKKKYQLALRVLKFPPQLHEWMSKANRPYCVWPPPTPEKRKGPRDRETGYLLTILKQCGATRVSFKTDFRVIFVHVGALKTIHKMPLLVERRSQTCSVRFYTYGTHETVDPRQWGVREMYPFGGVVTFTPSALYEDPWGVINTMKVIDKHPLWMCYILPSVLGMATKLASPDDDPLAAFDRGVFVFDLLLRAIEDGEVSVLHAPPLEWKASWDSDEPEEWLRDHWTNRPLGKRRILEDCMDRFSAKYANVPESEWAAAVEVEVSQDLDLMQRQPAIMKNYRRYVVIRAESDGGPSASKDGFEWLTNSGFSFNDDFLQTQKSL</sequence>
<dbReference type="Pfam" id="PF00385">
    <property type="entry name" value="Chromo"/>
    <property type="match status" value="1"/>
</dbReference>
<reference evidence="5" key="1">
    <citation type="submission" date="2023-03" db="EMBL/GenBank/DDBJ databases">
        <title>Massive genome expansion in bonnet fungi (Mycena s.s.) driven by repeated elements and novel gene families across ecological guilds.</title>
        <authorList>
            <consortium name="Lawrence Berkeley National Laboratory"/>
            <person name="Harder C.B."/>
            <person name="Miyauchi S."/>
            <person name="Viragh M."/>
            <person name="Kuo A."/>
            <person name="Thoen E."/>
            <person name="Andreopoulos B."/>
            <person name="Lu D."/>
            <person name="Skrede I."/>
            <person name="Drula E."/>
            <person name="Henrissat B."/>
            <person name="Morin E."/>
            <person name="Kohler A."/>
            <person name="Barry K."/>
            <person name="LaButti K."/>
            <person name="Morin E."/>
            <person name="Salamov A."/>
            <person name="Lipzen A."/>
            <person name="Mereny Z."/>
            <person name="Hegedus B."/>
            <person name="Baldrian P."/>
            <person name="Stursova M."/>
            <person name="Weitz H."/>
            <person name="Taylor A."/>
            <person name="Grigoriev I.V."/>
            <person name="Nagy L.G."/>
            <person name="Martin F."/>
            <person name="Kauserud H."/>
        </authorList>
    </citation>
    <scope>NUCLEOTIDE SEQUENCE</scope>
    <source>
        <strain evidence="5">CBHHK188m</strain>
    </source>
</reference>
<gene>
    <name evidence="5" type="ORF">DFH07DRAFT_914458</name>
</gene>
<feature type="region of interest" description="Disordered" evidence="3">
    <location>
        <begin position="530"/>
        <end position="553"/>
    </location>
</feature>
<feature type="domain" description="Chromo" evidence="4">
    <location>
        <begin position="11"/>
        <end position="64"/>
    </location>
</feature>
<protein>
    <recommendedName>
        <fullName evidence="4">Chromo domain-containing protein</fullName>
    </recommendedName>
</protein>
<feature type="region of interest" description="Disordered" evidence="3">
    <location>
        <begin position="97"/>
        <end position="442"/>
    </location>
</feature>
<name>A0AAD7JSG4_9AGAR</name>
<dbReference type="InterPro" id="IPR023779">
    <property type="entry name" value="Chromodomain_CS"/>
</dbReference>
<feature type="region of interest" description="Disordered" evidence="3">
    <location>
        <begin position="479"/>
        <end position="518"/>
    </location>
</feature>
<feature type="compositionally biased region" description="Basic and acidic residues" evidence="3">
    <location>
        <begin position="97"/>
        <end position="117"/>
    </location>
</feature>
<proteinExistence type="predicted"/>
<dbReference type="EMBL" id="JARJLG010000023">
    <property type="protein sequence ID" value="KAJ7770779.1"/>
    <property type="molecule type" value="Genomic_DNA"/>
</dbReference>
<feature type="compositionally biased region" description="Pro residues" evidence="3">
    <location>
        <begin position="503"/>
        <end position="513"/>
    </location>
</feature>
<dbReference type="Gene3D" id="2.40.50.40">
    <property type="match status" value="1"/>
</dbReference>
<feature type="compositionally biased region" description="Polar residues" evidence="3">
    <location>
        <begin position="134"/>
        <end position="148"/>
    </location>
</feature>
<feature type="compositionally biased region" description="Low complexity" evidence="3">
    <location>
        <begin position="292"/>
        <end position="304"/>
    </location>
</feature>
<evidence type="ECO:0000256" key="2">
    <source>
        <dbReference type="ARBA" id="ARBA00023242"/>
    </source>
</evidence>
<comment type="caution">
    <text evidence="5">The sequence shown here is derived from an EMBL/GenBank/DDBJ whole genome shotgun (WGS) entry which is preliminary data.</text>
</comment>
<feature type="compositionally biased region" description="Low complexity" evidence="3">
    <location>
        <begin position="223"/>
        <end position="232"/>
    </location>
</feature>
<feature type="compositionally biased region" description="Low complexity" evidence="3">
    <location>
        <begin position="320"/>
        <end position="337"/>
    </location>
</feature>
<feature type="compositionally biased region" description="Basic and acidic residues" evidence="3">
    <location>
        <begin position="199"/>
        <end position="208"/>
    </location>
</feature>
<dbReference type="Proteomes" id="UP001215280">
    <property type="component" value="Unassembled WGS sequence"/>
</dbReference>
<feature type="compositionally biased region" description="Polar residues" evidence="3">
    <location>
        <begin position="479"/>
        <end position="501"/>
    </location>
</feature>
<evidence type="ECO:0000313" key="5">
    <source>
        <dbReference type="EMBL" id="KAJ7770779.1"/>
    </source>
</evidence>
<comment type="subcellular location">
    <subcellularLocation>
        <location evidence="1">Nucleus</location>
    </subcellularLocation>
</comment>
<keyword evidence="6" id="KW-1185">Reference proteome</keyword>
<dbReference type="AlphaFoldDB" id="A0AAD7JSG4"/>
<dbReference type="PROSITE" id="PS50013">
    <property type="entry name" value="CHROMO_2"/>
    <property type="match status" value="1"/>
</dbReference>
<feature type="compositionally biased region" description="Basic residues" evidence="3">
    <location>
        <begin position="118"/>
        <end position="127"/>
    </location>
</feature>
<feature type="compositionally biased region" description="Low complexity" evidence="3">
    <location>
        <begin position="373"/>
        <end position="409"/>
    </location>
</feature>
<organism evidence="5 6">
    <name type="scientific">Mycena maculata</name>
    <dbReference type="NCBI Taxonomy" id="230809"/>
    <lineage>
        <taxon>Eukaryota</taxon>
        <taxon>Fungi</taxon>
        <taxon>Dikarya</taxon>
        <taxon>Basidiomycota</taxon>
        <taxon>Agaricomycotina</taxon>
        <taxon>Agaricomycetes</taxon>
        <taxon>Agaricomycetidae</taxon>
        <taxon>Agaricales</taxon>
        <taxon>Marasmiineae</taxon>
        <taxon>Mycenaceae</taxon>
        <taxon>Mycena</taxon>
    </lineage>
</organism>
<evidence type="ECO:0000256" key="1">
    <source>
        <dbReference type="ARBA" id="ARBA00004123"/>
    </source>
</evidence>
<dbReference type="InterPro" id="IPR000953">
    <property type="entry name" value="Chromo/chromo_shadow_dom"/>
</dbReference>
<evidence type="ECO:0000256" key="3">
    <source>
        <dbReference type="SAM" id="MobiDB-lite"/>
    </source>
</evidence>
<evidence type="ECO:0000259" key="4">
    <source>
        <dbReference type="PROSITE" id="PS50013"/>
    </source>
</evidence>
<dbReference type="InterPro" id="IPR016197">
    <property type="entry name" value="Chromo-like_dom_sf"/>
</dbReference>
<dbReference type="SUPFAM" id="SSF54160">
    <property type="entry name" value="Chromo domain-like"/>
    <property type="match status" value="1"/>
</dbReference>
<dbReference type="GO" id="GO:0005634">
    <property type="term" value="C:nucleus"/>
    <property type="evidence" value="ECO:0007669"/>
    <property type="project" value="UniProtKB-SubCell"/>
</dbReference>
<dbReference type="CDD" id="cd18968">
    <property type="entry name" value="chromodomain"/>
    <property type="match status" value="1"/>
</dbReference>
<dbReference type="SMART" id="SM00298">
    <property type="entry name" value="CHROMO"/>
    <property type="match status" value="1"/>
</dbReference>
<dbReference type="PROSITE" id="PS00598">
    <property type="entry name" value="CHROMO_1"/>
    <property type="match status" value="1"/>
</dbReference>
<dbReference type="GO" id="GO:0006338">
    <property type="term" value="P:chromatin remodeling"/>
    <property type="evidence" value="ECO:0007669"/>
    <property type="project" value="UniProtKB-ARBA"/>
</dbReference>
<feature type="compositionally biased region" description="Low complexity" evidence="3">
    <location>
        <begin position="354"/>
        <end position="364"/>
    </location>
</feature>